<proteinExistence type="predicted"/>
<evidence type="ECO:0000256" key="2">
    <source>
        <dbReference type="SAM" id="MobiDB-lite"/>
    </source>
</evidence>
<feature type="compositionally biased region" description="Polar residues" evidence="2">
    <location>
        <begin position="104"/>
        <end position="123"/>
    </location>
</feature>
<feature type="coiled-coil region" evidence="1">
    <location>
        <begin position="959"/>
        <end position="1011"/>
    </location>
</feature>
<dbReference type="PANTHER" id="PTHR23159">
    <property type="entry name" value="CENTROSOMAL PROTEIN 2"/>
    <property type="match status" value="1"/>
</dbReference>
<feature type="coiled-coil region" evidence="1">
    <location>
        <begin position="665"/>
        <end position="713"/>
    </location>
</feature>
<dbReference type="AlphaFoldDB" id="A0A0D7BUK2"/>
<dbReference type="STRING" id="1314674.A0A0D7BUK2"/>
<gene>
    <name evidence="4" type="ORF">CYLTODRAFT_385890</name>
</gene>
<feature type="region of interest" description="Disordered" evidence="2">
    <location>
        <begin position="768"/>
        <end position="791"/>
    </location>
</feature>
<feature type="compositionally biased region" description="Low complexity" evidence="2">
    <location>
        <begin position="86"/>
        <end position="103"/>
    </location>
</feature>
<feature type="compositionally biased region" description="Low complexity" evidence="2">
    <location>
        <begin position="14"/>
        <end position="28"/>
    </location>
</feature>
<feature type="region of interest" description="Disordered" evidence="2">
    <location>
        <begin position="262"/>
        <end position="286"/>
    </location>
</feature>
<dbReference type="OrthoDB" id="5569911at2759"/>
<keyword evidence="5" id="KW-1185">Reference proteome</keyword>
<feature type="domain" description="Up-regulated during septation protein 1" evidence="3">
    <location>
        <begin position="142"/>
        <end position="253"/>
    </location>
</feature>
<feature type="coiled-coil region" evidence="1">
    <location>
        <begin position="374"/>
        <end position="510"/>
    </location>
</feature>
<evidence type="ECO:0000259" key="3">
    <source>
        <dbReference type="Pfam" id="PF15456"/>
    </source>
</evidence>
<dbReference type="Proteomes" id="UP000054007">
    <property type="component" value="Unassembled WGS sequence"/>
</dbReference>
<dbReference type="Pfam" id="PF15456">
    <property type="entry name" value="Uds1"/>
    <property type="match status" value="1"/>
</dbReference>
<name>A0A0D7BUK2_9AGAR</name>
<keyword evidence="1" id="KW-0175">Coiled coil</keyword>
<dbReference type="PANTHER" id="PTHR23159:SF31">
    <property type="entry name" value="CENTROSOME-ASSOCIATED PROTEIN CEP250 ISOFORM X1"/>
    <property type="match status" value="1"/>
</dbReference>
<reference evidence="4 5" key="1">
    <citation type="journal article" date="2015" name="Fungal Genet. Biol.">
        <title>Evolution of novel wood decay mechanisms in Agaricales revealed by the genome sequences of Fistulina hepatica and Cylindrobasidium torrendii.</title>
        <authorList>
            <person name="Floudas D."/>
            <person name="Held B.W."/>
            <person name="Riley R."/>
            <person name="Nagy L.G."/>
            <person name="Koehler G."/>
            <person name="Ransdell A.S."/>
            <person name="Younus H."/>
            <person name="Chow J."/>
            <person name="Chiniquy J."/>
            <person name="Lipzen A."/>
            <person name="Tritt A."/>
            <person name="Sun H."/>
            <person name="Haridas S."/>
            <person name="LaButti K."/>
            <person name="Ohm R.A."/>
            <person name="Kues U."/>
            <person name="Blanchette R.A."/>
            <person name="Grigoriev I.V."/>
            <person name="Minto R.E."/>
            <person name="Hibbett D.S."/>
        </authorList>
    </citation>
    <scope>NUCLEOTIDE SEQUENCE [LARGE SCALE GENOMIC DNA]</scope>
    <source>
        <strain evidence="4 5">FP15055 ss-10</strain>
    </source>
</reference>
<feature type="compositionally biased region" description="Basic and acidic residues" evidence="2">
    <location>
        <begin position="272"/>
        <end position="281"/>
    </location>
</feature>
<organism evidence="4 5">
    <name type="scientific">Cylindrobasidium torrendii FP15055 ss-10</name>
    <dbReference type="NCBI Taxonomy" id="1314674"/>
    <lineage>
        <taxon>Eukaryota</taxon>
        <taxon>Fungi</taxon>
        <taxon>Dikarya</taxon>
        <taxon>Basidiomycota</taxon>
        <taxon>Agaricomycotina</taxon>
        <taxon>Agaricomycetes</taxon>
        <taxon>Agaricomycetidae</taxon>
        <taxon>Agaricales</taxon>
        <taxon>Marasmiineae</taxon>
        <taxon>Physalacriaceae</taxon>
        <taxon>Cylindrobasidium</taxon>
    </lineage>
</organism>
<sequence>MNGVKRFLGAVTNSEATSPPSSSSALPANGVLPLQVKPGPNWPPSSSLPGSPTGGTGSPYASPKMSTQGLFVRKKSIPAVDDAQLPPSSAYPMSSPGAGPSSPRTNPSRIVTRKNVTSSQSSDTAHKRTSSRLNIRDDLLLSLLASDAVVDSREFEILSSEEVDELKREQLLLSSRLEAMQKKLALETKVRDAALSLSKVNASNRKMAKQTEEQLASASRRLETAQKEWWRVSEQANDINRRLLEHRAGVLSFSMRRMEKKAATPIPTGPEPTHHRNRDSGYETPNRSISLSPVLSATSIPFDGAHLFAGHADAVVPLTSRAPDPLIVRNLEDKLKAATDAVAVAHRKQADMSRELEMVKLGKQEAETMMDIELQNAQDTILALEAELPKMEQLEADFEQLLEEKKKWEHARAEQDNEIQTLRGRIQELESASNLASVSNSDAERLQLVMDEQRRNWDKERESLEAQKMEATAQLQHDLDKLKGEGDAALQNARRDYEQAKAQAQQLVAHHSIPAPSADHLPDIIAAIGQHIAQILGSTTKLQAEITRLTSEGDAALQTSRKDYEQATVAAQQILARHSITPPSRNDHLPDIIAVIAQHIVDSASKGELERQQAESDAALQKVWAELEEGTAILQQLIHQHNIPMFTRETTLKALLSSVGAHLGNAGSKTELENLRRAVENEAAKNRALSLDVEEIRRQREEALKECHILSERAQELQFDFSSVEVSVAPSKMFPTAFTGESAKIVDVLRPLWAMLPSPEARAAKFNGQKFRTGSSPTPPSPGGIGGSRSLSDLDVRSLKTLYGPNGSSSVATTPVTPNSSAFTVEGFAARVKALVIDDRSIIERLIRFAQAHDTLRKTADRAQKLAQEGSTALETYQKQVRNLEERNMSLSQRYAALEEHVQELRDSVDKITAEKLEIETQAAEQAETCAQLTEANNTLSARTLTLAEEAASAPEAIKKQLEAQLAESKAALKDAQEHLEIIATSEQAQKAALLDELNSMQTDNANLRAQLRAMKK</sequence>
<feature type="region of interest" description="Disordered" evidence="2">
    <location>
        <begin position="1"/>
        <end position="131"/>
    </location>
</feature>
<protein>
    <recommendedName>
        <fullName evidence="3">Up-regulated during septation protein 1 domain-containing protein</fullName>
    </recommendedName>
</protein>
<dbReference type="EMBL" id="KN880433">
    <property type="protein sequence ID" value="KIY73859.1"/>
    <property type="molecule type" value="Genomic_DNA"/>
</dbReference>
<dbReference type="InterPro" id="IPR029191">
    <property type="entry name" value="Uds1"/>
</dbReference>
<evidence type="ECO:0000313" key="4">
    <source>
        <dbReference type="EMBL" id="KIY73859.1"/>
    </source>
</evidence>
<feature type="coiled-coil region" evidence="1">
    <location>
        <begin position="867"/>
        <end position="922"/>
    </location>
</feature>
<accession>A0A0D7BUK2</accession>
<evidence type="ECO:0000313" key="5">
    <source>
        <dbReference type="Proteomes" id="UP000054007"/>
    </source>
</evidence>
<evidence type="ECO:0000256" key="1">
    <source>
        <dbReference type="SAM" id="Coils"/>
    </source>
</evidence>